<gene>
    <name evidence="1" type="ORF">E5331_09275</name>
</gene>
<proteinExistence type="predicted"/>
<organism evidence="1 2">
    <name type="scientific">Lepagella muris</name>
    <dbReference type="NCBI Taxonomy" id="3032870"/>
    <lineage>
        <taxon>Bacteria</taxon>
        <taxon>Pseudomonadati</taxon>
        <taxon>Bacteroidota</taxon>
        <taxon>Bacteroidia</taxon>
        <taxon>Bacteroidales</taxon>
        <taxon>Muribaculaceae</taxon>
        <taxon>Lepagella</taxon>
    </lineage>
</organism>
<evidence type="ECO:0000313" key="2">
    <source>
        <dbReference type="Proteomes" id="UP000306319"/>
    </source>
</evidence>
<dbReference type="EMBL" id="SRYB01000011">
    <property type="protein sequence ID" value="TGY78754.1"/>
    <property type="molecule type" value="Genomic_DNA"/>
</dbReference>
<dbReference type="Proteomes" id="UP000306319">
    <property type="component" value="Unassembled WGS sequence"/>
</dbReference>
<keyword evidence="2" id="KW-1185">Reference proteome</keyword>
<sequence>MILFVVLSVLSVTFQGCNKSKKISTIAVEDTKDTVLADYDTVSTKQAEATETVSTEEILNEDEHAIMPPTDKDLYYLNDYIANRFDALSLDNPIRQNVYSWGIGSDCVHVYMMINTPRWRNKFRQEICDSQHIRFEGPEKPEKINIPVRADISPDSISLLPIADSFPKDSKSVSFSLKNYGSRSISFGENYTVAYQGEDGTWYKLPSQGVYNSIGFSLRKGGNHEFKVGMRPALNDNKPGTYRLYKKIEFEDNNDQFWIMTEFQLY</sequence>
<evidence type="ECO:0000313" key="1">
    <source>
        <dbReference type="EMBL" id="TGY78754.1"/>
    </source>
</evidence>
<reference evidence="1" key="1">
    <citation type="submission" date="2019-04" db="EMBL/GenBank/DDBJ databases">
        <title>Microbes associate with the intestines of laboratory mice.</title>
        <authorList>
            <person name="Navarre W."/>
            <person name="Wong E."/>
            <person name="Huang K."/>
            <person name="Tropini C."/>
            <person name="Ng K."/>
            <person name="Yu B."/>
        </authorList>
    </citation>
    <scope>NUCLEOTIDE SEQUENCE</scope>
    <source>
        <strain evidence="1">NM04_E33</strain>
    </source>
</reference>
<comment type="caution">
    <text evidence="1">The sequence shown here is derived from an EMBL/GenBank/DDBJ whole genome shotgun (WGS) entry which is preliminary data.</text>
</comment>
<accession>A0AC61RGY1</accession>
<name>A0AC61RGY1_9BACT</name>
<protein>
    <submittedName>
        <fullName evidence="1">Uncharacterized protein</fullName>
    </submittedName>
</protein>